<dbReference type="STRING" id="168276.SAMN05444580_101164"/>
<name>A0A1G6MFQ9_9NOCA</name>
<dbReference type="PANTHER" id="PTHR35446">
    <property type="entry name" value="SI:CH211-175M2.5"/>
    <property type="match status" value="1"/>
</dbReference>
<keyword evidence="2" id="KW-0560">Oxidoreductase</keyword>
<dbReference type="InterPro" id="IPR004675">
    <property type="entry name" value="AhpD_core"/>
</dbReference>
<accession>A0A1G6MFQ9</accession>
<dbReference type="PANTHER" id="PTHR35446:SF3">
    <property type="entry name" value="CMD DOMAIN-CONTAINING PROTEIN"/>
    <property type="match status" value="1"/>
</dbReference>
<evidence type="ECO:0000259" key="1">
    <source>
        <dbReference type="Pfam" id="PF02627"/>
    </source>
</evidence>
<proteinExistence type="predicted"/>
<dbReference type="SUPFAM" id="SSF69118">
    <property type="entry name" value="AhpD-like"/>
    <property type="match status" value="1"/>
</dbReference>
<dbReference type="NCBIfam" id="TIGR00778">
    <property type="entry name" value="ahpD_dom"/>
    <property type="match status" value="1"/>
</dbReference>
<dbReference type="AlphaFoldDB" id="A0A1G6MFQ9"/>
<dbReference type="GO" id="GO:0051920">
    <property type="term" value="F:peroxiredoxin activity"/>
    <property type="evidence" value="ECO:0007669"/>
    <property type="project" value="InterPro"/>
</dbReference>
<evidence type="ECO:0000313" key="3">
    <source>
        <dbReference type="Proteomes" id="UP000199417"/>
    </source>
</evidence>
<reference evidence="2 3" key="1">
    <citation type="submission" date="2016-10" db="EMBL/GenBank/DDBJ databases">
        <authorList>
            <person name="de Groot N.N."/>
        </authorList>
    </citation>
    <scope>NUCLEOTIDE SEQUENCE [LARGE SCALE GENOMIC DNA]</scope>
    <source>
        <strain evidence="2 3">JCM 11308</strain>
    </source>
</reference>
<dbReference type="InterPro" id="IPR003779">
    <property type="entry name" value="CMD-like"/>
</dbReference>
<protein>
    <submittedName>
        <fullName evidence="2">Alkylhydroperoxidase AhpD family core domain-containing protein</fullName>
    </submittedName>
</protein>
<dbReference type="Proteomes" id="UP000199417">
    <property type="component" value="Unassembled WGS sequence"/>
</dbReference>
<dbReference type="EMBL" id="FNAB01000001">
    <property type="protein sequence ID" value="SDC54359.1"/>
    <property type="molecule type" value="Genomic_DNA"/>
</dbReference>
<feature type="domain" description="Carboxymuconolactone decarboxylase-like" evidence="1">
    <location>
        <begin position="40"/>
        <end position="111"/>
    </location>
</feature>
<evidence type="ECO:0000313" key="2">
    <source>
        <dbReference type="EMBL" id="SDC54359.1"/>
    </source>
</evidence>
<sequence length="183" mass="19779">MTFTAHTAETAPAAARPIMAAIEQQFGFLPAASALMAESPELMQAFARANALFERSTLTHLEREVVVFAIATRNECHLCVALHSAGLTRDGASPELTAALRERRPLDDPRLEALRQFTLAVLDSAGAVDDARMRAFLDVGFSTRQALEVVLGVGTYTLSTFANRMTGAHLDEPFARFAWDGAA</sequence>
<dbReference type="Pfam" id="PF02627">
    <property type="entry name" value="CMD"/>
    <property type="match status" value="1"/>
</dbReference>
<dbReference type="InterPro" id="IPR029032">
    <property type="entry name" value="AhpD-like"/>
</dbReference>
<organism evidence="2 3">
    <name type="scientific">Rhodococcus tukisamuensis</name>
    <dbReference type="NCBI Taxonomy" id="168276"/>
    <lineage>
        <taxon>Bacteria</taxon>
        <taxon>Bacillati</taxon>
        <taxon>Actinomycetota</taxon>
        <taxon>Actinomycetes</taxon>
        <taxon>Mycobacteriales</taxon>
        <taxon>Nocardiaceae</taxon>
        <taxon>Rhodococcus</taxon>
    </lineage>
</organism>
<dbReference type="Gene3D" id="1.20.1290.10">
    <property type="entry name" value="AhpD-like"/>
    <property type="match status" value="1"/>
</dbReference>
<keyword evidence="2" id="KW-0575">Peroxidase</keyword>
<dbReference type="RefSeq" id="WP_245709093.1">
    <property type="nucleotide sequence ID" value="NZ_FNAB01000001.1"/>
</dbReference>
<keyword evidence="3" id="KW-1185">Reference proteome</keyword>
<gene>
    <name evidence="2" type="ORF">SAMN05444580_101164</name>
</gene>